<feature type="domain" description="SF4 helicase" evidence="12">
    <location>
        <begin position="148"/>
        <end position="409"/>
    </location>
</feature>
<dbReference type="CDD" id="cd00984">
    <property type="entry name" value="DnaB_C"/>
    <property type="match status" value="1"/>
</dbReference>
<evidence type="ECO:0000256" key="9">
    <source>
        <dbReference type="ARBA" id="ARBA00023235"/>
    </source>
</evidence>
<evidence type="ECO:0000256" key="10">
    <source>
        <dbReference type="ARBA" id="ARBA00044969"/>
    </source>
</evidence>
<comment type="caution">
    <text evidence="13">The sequence shown here is derived from an EMBL/GenBank/DDBJ whole genome shotgun (WGS) entry which is preliminary data.</text>
</comment>
<dbReference type="EMBL" id="JAEPCM010000851">
    <property type="protein sequence ID" value="MCG7949125.1"/>
    <property type="molecule type" value="Genomic_DNA"/>
</dbReference>
<keyword evidence="4" id="KW-0547">Nucleotide-binding</keyword>
<evidence type="ECO:0000256" key="6">
    <source>
        <dbReference type="ARBA" id="ARBA00022806"/>
    </source>
</evidence>
<dbReference type="InterPro" id="IPR036185">
    <property type="entry name" value="DNA_heli_DnaB-like_N_sf"/>
</dbReference>
<keyword evidence="9" id="KW-0413">Isomerase</keyword>
<reference evidence="13" key="1">
    <citation type="journal article" date="2021" name="Proc. Natl. Acad. Sci. U.S.A.">
        <title>Global biogeography of chemosynthetic symbionts reveals both localized and globally distributed symbiont groups. .</title>
        <authorList>
            <person name="Osvatic J.T."/>
            <person name="Wilkins L.G.E."/>
            <person name="Leibrecht L."/>
            <person name="Leray M."/>
            <person name="Zauner S."/>
            <person name="Polzin J."/>
            <person name="Camacho Y."/>
            <person name="Gros O."/>
            <person name="van Gils J.A."/>
            <person name="Eisen J.A."/>
            <person name="Petersen J.M."/>
            <person name="Yuen B."/>
        </authorList>
    </citation>
    <scope>NUCLEOTIDE SEQUENCE</scope>
    <source>
        <strain evidence="13">MAGclacostrist064TRANS</strain>
    </source>
</reference>
<evidence type="ECO:0000259" key="12">
    <source>
        <dbReference type="PROSITE" id="PS51199"/>
    </source>
</evidence>
<evidence type="ECO:0000256" key="2">
    <source>
        <dbReference type="ARBA" id="ARBA00022515"/>
    </source>
</evidence>
<dbReference type="PANTHER" id="PTHR30153:SF2">
    <property type="entry name" value="REPLICATIVE DNA HELICASE"/>
    <property type="match status" value="1"/>
</dbReference>
<sequence>MDQLLEMRVIGGMLINSEFITSANLKPDDFQFESMREVLSAMLEMQSQSKTVDLITVAQHLEKNTGENYLDLLQDAYQSAEVGVRNTKALAGTVKDRARERKAKEIGFQLAEDMDVDSAIKSLMDLGAESRRYSYTLSEATNNFYEEVSSEYKGITSGLVGMDRLLGGFKNGDFYVFGARPAMGKTALMLNLSLATGESTGVISAEQGSTQIAGRNMAIMSHVNAWALRNNRLDDHDWSKVTNSTGRLNDMPYYIYDKAAPSIMDVVRQTRSWKHKYKIKILFVDYIQRLKSSDRSRKKHEQVEEICQGLKELARDLNIPVVALAQVNREVEKRSNKRPGMGDLKDSGAIEQEADVIGMLYRDEVYNPDTPDQGIAEINFEKNRHGPIGMVKTAWIPESMRFEDLSTRGET</sequence>
<evidence type="ECO:0000256" key="5">
    <source>
        <dbReference type="ARBA" id="ARBA00022801"/>
    </source>
</evidence>
<dbReference type="InterPro" id="IPR016136">
    <property type="entry name" value="DNA_helicase_N/primase_C"/>
</dbReference>
<keyword evidence="3" id="KW-0235">DNA replication</keyword>
<evidence type="ECO:0000313" key="14">
    <source>
        <dbReference type="Proteomes" id="UP000886667"/>
    </source>
</evidence>
<gene>
    <name evidence="13" type="ORF">JAZ07_22540</name>
</gene>
<dbReference type="InterPro" id="IPR027417">
    <property type="entry name" value="P-loop_NTPase"/>
</dbReference>
<evidence type="ECO:0000256" key="11">
    <source>
        <dbReference type="ARBA" id="ARBA00048954"/>
    </source>
</evidence>
<name>A0A9E4T6T7_9GAMM</name>
<dbReference type="InterPro" id="IPR007694">
    <property type="entry name" value="DNA_helicase_DnaB-like_C"/>
</dbReference>
<dbReference type="EC" id="5.6.2.3" evidence="10"/>
<dbReference type="SUPFAM" id="SSF52540">
    <property type="entry name" value="P-loop containing nucleoside triphosphate hydrolases"/>
    <property type="match status" value="1"/>
</dbReference>
<dbReference type="GO" id="GO:0016787">
    <property type="term" value="F:hydrolase activity"/>
    <property type="evidence" value="ECO:0007669"/>
    <property type="project" value="UniProtKB-KW"/>
</dbReference>
<evidence type="ECO:0000256" key="4">
    <source>
        <dbReference type="ARBA" id="ARBA00022741"/>
    </source>
</evidence>
<dbReference type="GO" id="GO:0043139">
    <property type="term" value="F:5'-3' DNA helicase activity"/>
    <property type="evidence" value="ECO:0007669"/>
    <property type="project" value="UniProtKB-EC"/>
</dbReference>
<dbReference type="Proteomes" id="UP000886667">
    <property type="component" value="Unassembled WGS sequence"/>
</dbReference>
<evidence type="ECO:0000256" key="3">
    <source>
        <dbReference type="ARBA" id="ARBA00022705"/>
    </source>
</evidence>
<keyword evidence="8" id="KW-0238">DNA-binding</keyword>
<evidence type="ECO:0000256" key="8">
    <source>
        <dbReference type="ARBA" id="ARBA00023125"/>
    </source>
</evidence>
<proteinExistence type="inferred from homology"/>
<accession>A0A9E4T6T7</accession>
<evidence type="ECO:0000256" key="1">
    <source>
        <dbReference type="ARBA" id="ARBA00008428"/>
    </source>
</evidence>
<dbReference type="Gene3D" id="3.40.50.300">
    <property type="entry name" value="P-loop containing nucleotide triphosphate hydrolases"/>
    <property type="match status" value="1"/>
</dbReference>
<comment type="catalytic activity">
    <reaction evidence="11">
        <text>ATP + H2O = ADP + phosphate + H(+)</text>
        <dbReference type="Rhea" id="RHEA:13065"/>
        <dbReference type="ChEBI" id="CHEBI:15377"/>
        <dbReference type="ChEBI" id="CHEBI:15378"/>
        <dbReference type="ChEBI" id="CHEBI:30616"/>
        <dbReference type="ChEBI" id="CHEBI:43474"/>
        <dbReference type="ChEBI" id="CHEBI:456216"/>
        <dbReference type="EC" id="5.6.2.3"/>
    </reaction>
</comment>
<keyword evidence="5" id="KW-0378">Hydrolase</keyword>
<dbReference type="InterPro" id="IPR007693">
    <property type="entry name" value="DNA_helicase_DnaB-like_N"/>
</dbReference>
<evidence type="ECO:0000256" key="7">
    <source>
        <dbReference type="ARBA" id="ARBA00022840"/>
    </source>
</evidence>
<keyword evidence="2" id="KW-0639">Primosome</keyword>
<dbReference type="PROSITE" id="PS51199">
    <property type="entry name" value="SF4_HELICASE"/>
    <property type="match status" value="1"/>
</dbReference>
<dbReference type="GO" id="GO:0005524">
    <property type="term" value="F:ATP binding"/>
    <property type="evidence" value="ECO:0007669"/>
    <property type="project" value="UniProtKB-KW"/>
</dbReference>
<dbReference type="PANTHER" id="PTHR30153">
    <property type="entry name" value="REPLICATIVE DNA HELICASE DNAB"/>
    <property type="match status" value="1"/>
</dbReference>
<organism evidence="13 14">
    <name type="scientific">Candidatus Thiodiazotropha taylori</name>
    <dbReference type="NCBI Taxonomy" id="2792791"/>
    <lineage>
        <taxon>Bacteria</taxon>
        <taxon>Pseudomonadati</taxon>
        <taxon>Pseudomonadota</taxon>
        <taxon>Gammaproteobacteria</taxon>
        <taxon>Chromatiales</taxon>
        <taxon>Sedimenticolaceae</taxon>
        <taxon>Candidatus Thiodiazotropha</taxon>
    </lineage>
</organism>
<dbReference type="Pfam" id="PF03796">
    <property type="entry name" value="DnaB_C"/>
    <property type="match status" value="1"/>
</dbReference>
<keyword evidence="7" id="KW-0067">ATP-binding</keyword>
<evidence type="ECO:0000313" key="13">
    <source>
        <dbReference type="EMBL" id="MCG7949125.1"/>
    </source>
</evidence>
<dbReference type="GO" id="GO:0003677">
    <property type="term" value="F:DNA binding"/>
    <property type="evidence" value="ECO:0007669"/>
    <property type="project" value="UniProtKB-KW"/>
</dbReference>
<keyword evidence="6" id="KW-0347">Helicase</keyword>
<dbReference type="GO" id="GO:0006269">
    <property type="term" value="P:DNA replication, synthesis of primer"/>
    <property type="evidence" value="ECO:0007669"/>
    <property type="project" value="UniProtKB-KW"/>
</dbReference>
<dbReference type="SUPFAM" id="SSF48024">
    <property type="entry name" value="N-terminal domain of DnaB helicase"/>
    <property type="match status" value="1"/>
</dbReference>
<dbReference type="Gene3D" id="1.10.860.10">
    <property type="entry name" value="DNAb Helicase, Chain A"/>
    <property type="match status" value="1"/>
</dbReference>
<dbReference type="AlphaFoldDB" id="A0A9E4T6T7"/>
<dbReference type="Pfam" id="PF00772">
    <property type="entry name" value="DnaB"/>
    <property type="match status" value="1"/>
</dbReference>
<comment type="similarity">
    <text evidence="1">Belongs to the helicase family. DnaB subfamily.</text>
</comment>
<dbReference type="GO" id="GO:0005829">
    <property type="term" value="C:cytosol"/>
    <property type="evidence" value="ECO:0007669"/>
    <property type="project" value="TreeGrafter"/>
</dbReference>
<protein>
    <recommendedName>
        <fullName evidence="10">DNA 5'-3' helicase</fullName>
        <ecNumber evidence="10">5.6.2.3</ecNumber>
    </recommendedName>
</protein>
<dbReference type="GO" id="GO:1990077">
    <property type="term" value="C:primosome complex"/>
    <property type="evidence" value="ECO:0007669"/>
    <property type="project" value="UniProtKB-KW"/>
</dbReference>